<accession>A0A1B1AVU4</accession>
<evidence type="ECO:0000313" key="1">
    <source>
        <dbReference type="EMBL" id="ANP50651.1"/>
    </source>
</evidence>
<keyword evidence="4" id="KW-1185">Reference proteome</keyword>
<organism evidence="1 3">
    <name type="scientific">Streptomyces griseochromogenes</name>
    <dbReference type="NCBI Taxonomy" id="68214"/>
    <lineage>
        <taxon>Bacteria</taxon>
        <taxon>Bacillati</taxon>
        <taxon>Actinomycetota</taxon>
        <taxon>Actinomycetes</taxon>
        <taxon>Kitasatosporales</taxon>
        <taxon>Streptomycetaceae</taxon>
        <taxon>Streptomyces</taxon>
    </lineage>
</organism>
<protein>
    <submittedName>
        <fullName evidence="1">Uncharacterized protein</fullName>
    </submittedName>
</protein>
<reference evidence="1 3" key="1">
    <citation type="submission" date="2016-06" db="EMBL/GenBank/DDBJ databases">
        <title>Complete genome sequence of Streptomyces griseochromogenes ATCC 14511, the Blasticidin S producer.</title>
        <authorList>
            <person name="Wu L."/>
        </authorList>
    </citation>
    <scope>NUCLEOTIDE SEQUENCE [LARGE SCALE GENOMIC DNA]</scope>
    <source>
        <strain evidence="1 3">ATCC 14511</strain>
    </source>
</reference>
<dbReference type="Proteomes" id="UP000092659">
    <property type="component" value="Chromosome"/>
</dbReference>
<evidence type="ECO:0000313" key="2">
    <source>
        <dbReference type="EMBL" id="MBP2051436.1"/>
    </source>
</evidence>
<name>A0A1B1AVU4_9ACTN</name>
<dbReference type="EMBL" id="JAGGLP010000008">
    <property type="protein sequence ID" value="MBP2051436.1"/>
    <property type="molecule type" value="Genomic_DNA"/>
</dbReference>
<dbReference type="STRING" id="68214.AVL59_14390"/>
<evidence type="ECO:0000313" key="4">
    <source>
        <dbReference type="Proteomes" id="UP001519309"/>
    </source>
</evidence>
<evidence type="ECO:0000313" key="3">
    <source>
        <dbReference type="Proteomes" id="UP000092659"/>
    </source>
</evidence>
<gene>
    <name evidence="1" type="ORF">AVL59_14390</name>
    <name evidence="2" type="ORF">J2Z21_004407</name>
</gene>
<dbReference type="AlphaFoldDB" id="A0A1B1AVU4"/>
<dbReference type="Proteomes" id="UP001519309">
    <property type="component" value="Unassembled WGS sequence"/>
</dbReference>
<reference evidence="2 4" key="2">
    <citation type="submission" date="2021-03" db="EMBL/GenBank/DDBJ databases">
        <title>Genomic Encyclopedia of Type Strains, Phase IV (KMG-IV): sequencing the most valuable type-strain genomes for metagenomic binning, comparative biology and taxonomic classification.</title>
        <authorList>
            <person name="Goeker M."/>
        </authorList>
    </citation>
    <scope>NUCLEOTIDE SEQUENCE [LARGE SCALE GENOMIC DNA]</scope>
    <source>
        <strain evidence="2 4">DSM 40499</strain>
    </source>
</reference>
<sequence>MTHHDRDVPVAGFRFKPTLSWSCCGRSDQDDRLDLAVVEKATGDAVVMSILAPEWVEHGGLPRGA</sequence>
<dbReference type="EMBL" id="CP016279">
    <property type="protein sequence ID" value="ANP50651.1"/>
    <property type="molecule type" value="Genomic_DNA"/>
</dbReference>
<dbReference type="KEGG" id="sgs:AVL59_14390"/>
<proteinExistence type="predicted"/>
<dbReference type="RefSeq" id="WP_067303750.1">
    <property type="nucleotide sequence ID" value="NZ_CP016279.1"/>
</dbReference>